<name>A0A0C1WET4_9VIBR</name>
<feature type="signal peptide" evidence="2">
    <location>
        <begin position="1"/>
        <end position="28"/>
    </location>
</feature>
<feature type="region of interest" description="Disordered" evidence="1">
    <location>
        <begin position="123"/>
        <end position="143"/>
    </location>
</feature>
<organism evidence="3 4">
    <name type="scientific">Vibrio owensii CAIM 1854 = LMG 25443</name>
    <dbReference type="NCBI Taxonomy" id="1229493"/>
    <lineage>
        <taxon>Bacteria</taxon>
        <taxon>Pseudomonadati</taxon>
        <taxon>Pseudomonadota</taxon>
        <taxon>Gammaproteobacteria</taxon>
        <taxon>Vibrionales</taxon>
        <taxon>Vibrionaceae</taxon>
        <taxon>Vibrio</taxon>
    </lineage>
</organism>
<keyword evidence="2" id="KW-0732">Signal</keyword>
<evidence type="ECO:0000256" key="1">
    <source>
        <dbReference type="SAM" id="MobiDB-lite"/>
    </source>
</evidence>
<evidence type="ECO:0000256" key="2">
    <source>
        <dbReference type="SAM" id="SignalP"/>
    </source>
</evidence>
<dbReference type="EMBL" id="JPRD01000003">
    <property type="protein sequence ID" value="KIF54852.1"/>
    <property type="molecule type" value="Genomic_DNA"/>
</dbReference>
<dbReference type="PATRIC" id="fig|1229493.5.peg.2772"/>
<comment type="caution">
    <text evidence="3">The sequence shown here is derived from an EMBL/GenBank/DDBJ whole genome shotgun (WGS) entry which is preliminary data.</text>
</comment>
<gene>
    <name evidence="3" type="ORF">H735_00485</name>
</gene>
<feature type="chain" id="PRO_5002141266" description="SPOR domain-containing protein" evidence="2">
    <location>
        <begin position="29"/>
        <end position="215"/>
    </location>
</feature>
<dbReference type="AlphaFoldDB" id="A0A0C1WET4"/>
<reference evidence="3 4" key="1">
    <citation type="submission" date="2014-07" db="EMBL/GenBank/DDBJ databases">
        <title>Unique and conserved regions in Vibrio harveyi and related species in comparison with the shrimp pathogen Vibrio harveyi CAIM 1792.</title>
        <authorList>
            <person name="Espinoza-Valles I."/>
            <person name="Vora G."/>
            <person name="Leekitcharoenphon P."/>
            <person name="Ussery D."/>
            <person name="Hoj L."/>
            <person name="Gomez-Gil B."/>
        </authorList>
    </citation>
    <scope>NUCLEOTIDE SEQUENCE [LARGE SCALE GENOMIC DNA]</scope>
    <source>
        <strain evidence="4">CAIM 1854 / LMG 25443</strain>
    </source>
</reference>
<evidence type="ECO:0000313" key="3">
    <source>
        <dbReference type="EMBL" id="KIF54852.1"/>
    </source>
</evidence>
<evidence type="ECO:0000313" key="4">
    <source>
        <dbReference type="Proteomes" id="UP000031586"/>
    </source>
</evidence>
<accession>A0A0C1WET4</accession>
<protein>
    <recommendedName>
        <fullName evidence="5">SPOR domain-containing protein</fullName>
    </recommendedName>
</protein>
<evidence type="ECO:0008006" key="5">
    <source>
        <dbReference type="Google" id="ProtNLM"/>
    </source>
</evidence>
<sequence>MFSSNTSKPCFSWCLLLSCFGFASGAQAELTIQEAVDLWILDGAEFRQMVKCSPQAQLNNGVQQIYYDSSSCVLSELATYALAKECFGDAKAQRVNVLDAADKSKVMSFDINAASCSLLEKKAGQRKSKPAPPPKPSQPSTSNSKAYVVQLYSGVKPPNKVFAQCATVPLYEHHIHGSYYLFSDVYFHYSEAKQLMDHLQYECPDLSVWIRPIKR</sequence>
<proteinExistence type="predicted"/>
<dbReference type="Proteomes" id="UP000031586">
    <property type="component" value="Unassembled WGS sequence"/>
</dbReference>